<dbReference type="EMBL" id="BBYR01000059">
    <property type="protein sequence ID" value="GAP37824.1"/>
    <property type="molecule type" value="Genomic_DNA"/>
</dbReference>
<dbReference type="PIRSF" id="PIRSF017082">
    <property type="entry name" value="YflP"/>
    <property type="match status" value="1"/>
</dbReference>
<dbReference type="PANTHER" id="PTHR42928:SF5">
    <property type="entry name" value="BLR1237 PROTEIN"/>
    <property type="match status" value="1"/>
</dbReference>
<feature type="signal peptide" evidence="2">
    <location>
        <begin position="1"/>
        <end position="21"/>
    </location>
</feature>
<dbReference type="Gene3D" id="3.40.190.150">
    <property type="entry name" value="Bordetella uptake gene, domain 1"/>
    <property type="match status" value="1"/>
</dbReference>
<accession>A0A0K8P5P5</accession>
<dbReference type="STRING" id="1547922.ISF6_3769"/>
<protein>
    <submittedName>
        <fullName evidence="3">Putative exported protein</fullName>
    </submittedName>
</protein>
<dbReference type="RefSeq" id="WP_054021737.1">
    <property type="nucleotide sequence ID" value="NZ_BBYR01000059.1"/>
</dbReference>
<comment type="caution">
    <text evidence="3">The sequence shown here is derived from an EMBL/GenBank/DDBJ whole genome shotgun (WGS) entry which is preliminary data.</text>
</comment>
<dbReference type="InterPro" id="IPR005064">
    <property type="entry name" value="BUG"/>
</dbReference>
<proteinExistence type="inferred from homology"/>
<feature type="chain" id="PRO_5005513732" evidence="2">
    <location>
        <begin position="22"/>
        <end position="323"/>
    </location>
</feature>
<evidence type="ECO:0000256" key="1">
    <source>
        <dbReference type="ARBA" id="ARBA00006987"/>
    </source>
</evidence>
<keyword evidence="4" id="KW-1185">Reference proteome</keyword>
<dbReference type="OrthoDB" id="8678477at2"/>
<dbReference type="SUPFAM" id="SSF53850">
    <property type="entry name" value="Periplasmic binding protein-like II"/>
    <property type="match status" value="1"/>
</dbReference>
<name>A0A0K8P5P5_PISS1</name>
<comment type="similarity">
    <text evidence="1">Belongs to the UPF0065 (bug) family.</text>
</comment>
<dbReference type="Pfam" id="PF03401">
    <property type="entry name" value="TctC"/>
    <property type="match status" value="1"/>
</dbReference>
<dbReference type="PANTHER" id="PTHR42928">
    <property type="entry name" value="TRICARBOXYLATE-BINDING PROTEIN"/>
    <property type="match status" value="1"/>
</dbReference>
<evidence type="ECO:0000313" key="4">
    <source>
        <dbReference type="Proteomes" id="UP000037660"/>
    </source>
</evidence>
<reference evidence="4" key="1">
    <citation type="submission" date="2015-07" db="EMBL/GenBank/DDBJ databases">
        <title>Discovery of a poly(ethylene terephthalate assimilation.</title>
        <authorList>
            <person name="Yoshida S."/>
            <person name="Hiraga K."/>
            <person name="Takehana T."/>
            <person name="Taniguchi I."/>
            <person name="Yamaji H."/>
            <person name="Maeda Y."/>
            <person name="Toyohara K."/>
            <person name="Miyamoto K."/>
            <person name="Kimura Y."/>
            <person name="Oda K."/>
        </authorList>
    </citation>
    <scope>NUCLEOTIDE SEQUENCE [LARGE SCALE GENOMIC DNA]</scope>
    <source>
        <strain evidence="4">NBRC 110686 / TISTR 2288 / 201-F6</strain>
    </source>
</reference>
<dbReference type="AlphaFoldDB" id="A0A0K8P5P5"/>
<evidence type="ECO:0000256" key="2">
    <source>
        <dbReference type="SAM" id="SignalP"/>
    </source>
</evidence>
<organism evidence="3 4">
    <name type="scientific">Piscinibacter sakaiensis</name>
    <name type="common">Ideonella sakaiensis</name>
    <dbReference type="NCBI Taxonomy" id="1547922"/>
    <lineage>
        <taxon>Bacteria</taxon>
        <taxon>Pseudomonadati</taxon>
        <taxon>Pseudomonadota</taxon>
        <taxon>Betaproteobacteria</taxon>
        <taxon>Burkholderiales</taxon>
        <taxon>Sphaerotilaceae</taxon>
        <taxon>Piscinibacter</taxon>
    </lineage>
</organism>
<dbReference type="InterPro" id="IPR042100">
    <property type="entry name" value="Bug_dom1"/>
</dbReference>
<sequence>MKIKATLAGLATALVTATAGAQTFPDKPVRLVVAYPAGGGLDYVARVLADQLRVVWGQPIVVENKAGASGSIGADTVAKARPDGLTLLLASPAEVLVGPIAGQKTPYDPAKAFVPVSLAGETPLGIVAHPSTPGGSIAELLAVAKRSSQKLAYGTPGAGSSMHFAGEALSQASGVELTHIPYRGAAPAVNDLLGNQIPLGIVGLPPVVAHVKAGKLKLLAVTTAKRSPAFPQVPTVAEVPGLAQYRFSNWMLLMAPAGTPAAIVDKLGSDVAQVVQTPSVQAKLEDAGVAPSGLRGAELARFIADERERYSEVARTRSVRFSD</sequence>
<evidence type="ECO:0000313" key="3">
    <source>
        <dbReference type="EMBL" id="GAP37824.1"/>
    </source>
</evidence>
<dbReference type="Gene3D" id="3.40.190.10">
    <property type="entry name" value="Periplasmic binding protein-like II"/>
    <property type="match status" value="1"/>
</dbReference>
<dbReference type="Proteomes" id="UP000037660">
    <property type="component" value="Unassembled WGS sequence"/>
</dbReference>
<keyword evidence="2" id="KW-0732">Signal</keyword>
<gene>
    <name evidence="3" type="ORF">ISF6_3769</name>
</gene>
<reference evidence="3 4" key="2">
    <citation type="journal article" date="2016" name="Science">
        <title>A bacterium that degrades and assimilates poly(ethylene terephthalate).</title>
        <authorList>
            <person name="Yoshida S."/>
            <person name="Hiraga K."/>
            <person name="Takehana T."/>
            <person name="Taniguchi I."/>
            <person name="Yamaji H."/>
            <person name="Maeda Y."/>
            <person name="Toyohara K."/>
            <person name="Miyamoto K."/>
            <person name="Kimura Y."/>
            <person name="Oda K."/>
        </authorList>
    </citation>
    <scope>NUCLEOTIDE SEQUENCE [LARGE SCALE GENOMIC DNA]</scope>
    <source>
        <strain evidence="4">NBRC 110686 / TISTR 2288 / 201-F6</strain>
    </source>
</reference>
<dbReference type="CDD" id="cd13578">
    <property type="entry name" value="PBP2_Bug27"/>
    <property type="match status" value="1"/>
</dbReference>